<feature type="signal peptide" evidence="4">
    <location>
        <begin position="1"/>
        <end position="19"/>
    </location>
</feature>
<dbReference type="Gene3D" id="3.80.10.10">
    <property type="entry name" value="Ribonuclease Inhibitor"/>
    <property type="match status" value="2"/>
</dbReference>
<dbReference type="InterPro" id="IPR032675">
    <property type="entry name" value="LRR_dom_sf"/>
</dbReference>
<dbReference type="PANTHER" id="PTHR24366">
    <property type="entry name" value="IG(IMMUNOGLOBULIN) AND LRR(LEUCINE RICH REPEAT) DOMAINS"/>
    <property type="match status" value="1"/>
</dbReference>
<dbReference type="GeneID" id="113399178"/>
<dbReference type="InterPro" id="IPR003591">
    <property type="entry name" value="Leu-rich_rpt_typical-subtyp"/>
</dbReference>
<protein>
    <submittedName>
        <fullName evidence="6">Connectin-like</fullName>
    </submittedName>
</protein>
<feature type="compositionally biased region" description="Basic and acidic residues" evidence="3">
    <location>
        <begin position="510"/>
        <end position="520"/>
    </location>
</feature>
<reference evidence="6" key="1">
    <citation type="submission" date="2025-08" db="UniProtKB">
        <authorList>
            <consortium name="RefSeq"/>
        </authorList>
    </citation>
    <scope>IDENTIFICATION</scope>
    <source>
        <tissue evidence="6">Whole body</tissue>
    </source>
</reference>
<gene>
    <name evidence="6" type="primary">LOC113399178</name>
</gene>
<evidence type="ECO:0000313" key="5">
    <source>
        <dbReference type="Proteomes" id="UP001652626"/>
    </source>
</evidence>
<sequence length="594" mass="67204">MAPWGILTLICVTFIFVEARRYHQKRETKSHLCDPVFNNTNKIQCYCVKDSRKNELIKSADCYSTVDGISQDDPNWKNFDELKNVTKLTFTNTRGIQIKYIPKNALKHTNALLKLEVKYGNVAIIEPFAFANLSHVKEIILTDNQIRILKTNAFAHHADLATIGLDTNAIVEINRDVFIDLPSLEKIYLTSNKITTIHDRAFVHLTNLRELEIDRNNLFSLNSETFSGLKKLEKLDLSGNSLEVIGDNTFVPLKNLRSLNLEGNKIQMLDEKAFKGLSRLTSLSLAHNVLTEIDNNKIFDELKALSLMNLKGNQLKMLKPDVMAPIVKNFYSNVSSLNVEDNNFPCDCRLDWFVYLMNHTRSPHLKLSIENLKCTPSNELREKWMKTIEAEKSAQDQEDVEGVAGADYEYYDETQLNGNLFYTDLRFLLNCTDKVDNAPNVTPNMATEPINSSTVSIKVKETTVATKIVTPVTTHKPIKDTQLANRITPNQGILDLSMESSTTEAAGVNENKEENKEKKPNPYTTSRLATVSANPIEKKGYDDREMASDEAVPDKIKAHRSIQEMKDIRDHSASVANKNVVSVLVLMILCITFL</sequence>
<keyword evidence="1" id="KW-0433">Leucine-rich repeat</keyword>
<dbReference type="InterPro" id="IPR026906">
    <property type="entry name" value="LRR_5"/>
</dbReference>
<evidence type="ECO:0000313" key="6">
    <source>
        <dbReference type="RefSeq" id="XP_026494040.2"/>
    </source>
</evidence>
<evidence type="ECO:0000256" key="3">
    <source>
        <dbReference type="SAM" id="MobiDB-lite"/>
    </source>
</evidence>
<keyword evidence="4" id="KW-0732">Signal</keyword>
<evidence type="ECO:0000256" key="1">
    <source>
        <dbReference type="ARBA" id="ARBA00022614"/>
    </source>
</evidence>
<organism evidence="5 6">
    <name type="scientific">Vanessa tameamea</name>
    <name type="common">Kamehameha butterfly</name>
    <dbReference type="NCBI Taxonomy" id="334116"/>
    <lineage>
        <taxon>Eukaryota</taxon>
        <taxon>Metazoa</taxon>
        <taxon>Ecdysozoa</taxon>
        <taxon>Arthropoda</taxon>
        <taxon>Hexapoda</taxon>
        <taxon>Insecta</taxon>
        <taxon>Pterygota</taxon>
        <taxon>Neoptera</taxon>
        <taxon>Endopterygota</taxon>
        <taxon>Lepidoptera</taxon>
        <taxon>Glossata</taxon>
        <taxon>Ditrysia</taxon>
        <taxon>Papilionoidea</taxon>
        <taxon>Nymphalidae</taxon>
        <taxon>Nymphalinae</taxon>
        <taxon>Vanessa</taxon>
    </lineage>
</organism>
<dbReference type="Proteomes" id="UP001652626">
    <property type="component" value="Chromosome 15"/>
</dbReference>
<name>A0A8B8IAJ4_VANTA</name>
<dbReference type="SMART" id="SM00365">
    <property type="entry name" value="LRR_SD22"/>
    <property type="match status" value="4"/>
</dbReference>
<dbReference type="OrthoDB" id="6022531at2759"/>
<dbReference type="PANTHER" id="PTHR24366:SF96">
    <property type="entry name" value="LEUCINE RICH REPEAT CONTAINING 53"/>
    <property type="match status" value="1"/>
</dbReference>
<dbReference type="SMART" id="SM00369">
    <property type="entry name" value="LRR_TYP"/>
    <property type="match status" value="7"/>
</dbReference>
<dbReference type="OMA" id="DTQLNGK"/>
<dbReference type="RefSeq" id="XP_026494040.2">
    <property type="nucleotide sequence ID" value="XM_026638255.2"/>
</dbReference>
<evidence type="ECO:0000256" key="2">
    <source>
        <dbReference type="ARBA" id="ARBA00022737"/>
    </source>
</evidence>
<feature type="region of interest" description="Disordered" evidence="3">
    <location>
        <begin position="497"/>
        <end position="525"/>
    </location>
</feature>
<dbReference type="InterPro" id="IPR001611">
    <property type="entry name" value="Leu-rich_rpt"/>
</dbReference>
<proteinExistence type="predicted"/>
<keyword evidence="2" id="KW-0677">Repeat</keyword>
<keyword evidence="5" id="KW-1185">Reference proteome</keyword>
<feature type="chain" id="PRO_5047123464" evidence="4">
    <location>
        <begin position="20"/>
        <end position="594"/>
    </location>
</feature>
<dbReference type="Pfam" id="PF13855">
    <property type="entry name" value="LRR_8"/>
    <property type="match status" value="1"/>
</dbReference>
<dbReference type="Pfam" id="PF13306">
    <property type="entry name" value="LRR_5"/>
    <property type="match status" value="1"/>
</dbReference>
<accession>A0A8B8IAJ4</accession>
<dbReference type="PROSITE" id="PS51450">
    <property type="entry name" value="LRR"/>
    <property type="match status" value="2"/>
</dbReference>
<evidence type="ECO:0000256" key="4">
    <source>
        <dbReference type="SAM" id="SignalP"/>
    </source>
</evidence>
<dbReference type="SUPFAM" id="SSF52058">
    <property type="entry name" value="L domain-like"/>
    <property type="match status" value="1"/>
</dbReference>